<dbReference type="RefSeq" id="WP_219849971.1">
    <property type="nucleotide sequence ID" value="NZ_CAACYI010000001.1"/>
</dbReference>
<dbReference type="InterPro" id="IPR035940">
    <property type="entry name" value="CAP_sf"/>
</dbReference>
<dbReference type="InterPro" id="IPR014044">
    <property type="entry name" value="CAP_dom"/>
</dbReference>
<organism evidence="3 4">
    <name type="scientific">Urinicoccus massiliensis</name>
    <dbReference type="NCBI Taxonomy" id="1723382"/>
    <lineage>
        <taxon>Bacteria</taxon>
        <taxon>Bacillati</taxon>
        <taxon>Bacillota</taxon>
        <taxon>Tissierellia</taxon>
        <taxon>Tissierellales</taxon>
        <taxon>Peptoniphilaceae</taxon>
        <taxon>Urinicoccus</taxon>
    </lineage>
</organism>
<evidence type="ECO:0000313" key="4">
    <source>
        <dbReference type="Proteomes" id="UP000377798"/>
    </source>
</evidence>
<proteinExistence type="predicted"/>
<dbReference type="Pfam" id="PF00188">
    <property type="entry name" value="CAP"/>
    <property type="match status" value="1"/>
</dbReference>
<feature type="domain" description="SCP" evidence="2">
    <location>
        <begin position="245"/>
        <end position="375"/>
    </location>
</feature>
<evidence type="ECO:0000256" key="1">
    <source>
        <dbReference type="SAM" id="SignalP"/>
    </source>
</evidence>
<dbReference type="EMBL" id="CAACYI010000001">
    <property type="protein sequence ID" value="VFB17161.1"/>
    <property type="molecule type" value="Genomic_DNA"/>
</dbReference>
<reference evidence="3 4" key="1">
    <citation type="submission" date="2019-02" db="EMBL/GenBank/DDBJ databases">
        <authorList>
            <consortium name="Pathogen Informatics"/>
        </authorList>
    </citation>
    <scope>NUCLEOTIDE SEQUENCE [LARGE SCALE GENOMIC DNA]</scope>
    <source>
        <strain evidence="3 4">3012STDY7089603</strain>
    </source>
</reference>
<evidence type="ECO:0000313" key="3">
    <source>
        <dbReference type="EMBL" id="VFB17161.1"/>
    </source>
</evidence>
<keyword evidence="1" id="KW-0732">Signal</keyword>
<protein>
    <recommendedName>
        <fullName evidence="2">SCP domain-containing protein</fullName>
    </recommendedName>
</protein>
<gene>
    <name evidence="3" type="ORF">NCTC13150_01746</name>
</gene>
<keyword evidence="4" id="KW-1185">Reference proteome</keyword>
<feature type="chain" id="PRO_5038800535" description="SCP domain-containing protein" evidence="1">
    <location>
        <begin position="23"/>
        <end position="404"/>
    </location>
</feature>
<dbReference type="AlphaFoldDB" id="A0A8H2M6V2"/>
<feature type="signal peptide" evidence="1">
    <location>
        <begin position="1"/>
        <end position="22"/>
    </location>
</feature>
<name>A0A8H2M6V2_9FIRM</name>
<sequence length="404" mass="45117">MKKKLLALGLVLSLGLGSPVHAAGAKKVNPAPQEKSLPSLEIFFSPEVHKDLQKALEDMQTTPRPQGRRKGKSRGQFLQKTNQAISIDGVPSSTEVYLIENRTYMRLRDVAALLKNTESAFNVGYDGSKNQVVLTNHQAYTPLAGDLQPLNQGAFQGLSNSNFLIDGETQFIATAIVNNNNFVQLRDLSKYVDFRVDYNSGQGRIEIYTNLRERLKGKIDEKYLTDRFYSLVDQGLTYREAELAERVNAYRRQLGLAELSLSKSLTQVARTHVKDTETYRPDQEKDVRGIQGTLHSWSPNGPWTPVVYTSDHQYSKRMWSKPRELTSYTGSGFEISALGYGSPEAFLAGWKGSAPHNAVLVGQGYWGNLKCMGVGIGKSVSHIWFGADPDPAGYYWENSSYDQF</sequence>
<dbReference type="Gene3D" id="3.40.33.10">
    <property type="entry name" value="CAP"/>
    <property type="match status" value="1"/>
</dbReference>
<accession>A0A8H2M6V2</accession>
<evidence type="ECO:0000259" key="2">
    <source>
        <dbReference type="Pfam" id="PF00188"/>
    </source>
</evidence>
<comment type="caution">
    <text evidence="3">The sequence shown here is derived from an EMBL/GenBank/DDBJ whole genome shotgun (WGS) entry which is preliminary data.</text>
</comment>
<dbReference type="Proteomes" id="UP000377798">
    <property type="component" value="Unassembled WGS sequence"/>
</dbReference>